<gene>
    <name evidence="2" type="ORF">Clacol_000571</name>
</gene>
<dbReference type="Proteomes" id="UP001050691">
    <property type="component" value="Unassembled WGS sequence"/>
</dbReference>
<feature type="region of interest" description="Disordered" evidence="1">
    <location>
        <begin position="565"/>
        <end position="728"/>
    </location>
</feature>
<comment type="caution">
    <text evidence="2">The sequence shown here is derived from an EMBL/GenBank/DDBJ whole genome shotgun (WGS) entry which is preliminary data.</text>
</comment>
<organism evidence="2 3">
    <name type="scientific">Clathrus columnatus</name>
    <dbReference type="NCBI Taxonomy" id="1419009"/>
    <lineage>
        <taxon>Eukaryota</taxon>
        <taxon>Fungi</taxon>
        <taxon>Dikarya</taxon>
        <taxon>Basidiomycota</taxon>
        <taxon>Agaricomycotina</taxon>
        <taxon>Agaricomycetes</taxon>
        <taxon>Phallomycetidae</taxon>
        <taxon>Phallales</taxon>
        <taxon>Clathraceae</taxon>
        <taxon>Clathrus</taxon>
    </lineage>
</organism>
<feature type="compositionally biased region" description="Polar residues" evidence="1">
    <location>
        <begin position="587"/>
        <end position="600"/>
    </location>
</feature>
<feature type="compositionally biased region" description="Low complexity" evidence="1">
    <location>
        <begin position="694"/>
        <end position="703"/>
    </location>
</feature>
<evidence type="ECO:0000313" key="2">
    <source>
        <dbReference type="EMBL" id="GJJ06380.1"/>
    </source>
</evidence>
<sequence>MTSTNKFLASNQGKNPIIAPLNSAEKALIVHESRSDRPQVHASTERALILRKAAGELVVSRKIGGQEKLALLADELMTTAIRPRMDMEELLRIADSQLWLHLSEVSNLKDPLFFYDDIMATIESRLESVPDKDGRKSNFVINPQWIASVIGSRLYLTHRRLHNLYLLSAGWRIVKTVLRELKTMHIDASEVREQLGRNVKLRSKYLLLYDMVTTLARLGQQRVANIAAATPHYAGFFRLVKLNGAKEDTEPRLEFDRQNANLRQLRQAHKSFIDAIVLELTLPNSQYPPYVLMTLLRDATDECKKEETRFSQTLWDAIGDFATTIQVLDMIEGPLLNEQGDNWLRNSVLSKEYVEFLRMQDLSQEAIKASPSWSTCFGRLIDTKDKDCLDLLWKTINESYRKATGRNVEALWSLQGEMQRPAQWFFKSNAYMDDDNSDGDDRALVPHPAAMSKSNRDTDRLRITSGQRADDDDDDDMPELICLSDSSEDPDLDTFERSPDNDGGYESDFDEAEDEMYQEDLHEAMDQMIDMFLDANSELLEQERNSSNPFVRMFANLRDRYFASNSTLHPDEKSRTPYKSRFGGQPHQATPASDNQPTETDPSKPLESRPQGMTIGDVEDEDEDEDEEVHPKKKKKKKKKRSKKSLDHPQKGHEDEGKDQDHPPRSPVVHVAPSVHSPSSVQLPQSSPPPAPSPTRASRVSSTNSPPGKPRFTAVKQSEESSYSQVSLPLPELAQSARSYIQAENLNVERNKIKSRPSFASKLFSPGGDNKFNTKDEEQTSKKKTFLQNIKKINLPKKAGELMHRLIGSTSGKTHAKKTMKWDDFVKVAHPDTTLQRHHLRDFGKKLTRMYGWREEMFSTFGVEENEPYED</sequence>
<feature type="compositionally biased region" description="Basic and acidic residues" evidence="1">
    <location>
        <begin position="644"/>
        <end position="664"/>
    </location>
</feature>
<feature type="region of interest" description="Disordered" evidence="1">
    <location>
        <begin position="759"/>
        <end position="781"/>
    </location>
</feature>
<feature type="region of interest" description="Disordered" evidence="1">
    <location>
        <begin position="437"/>
        <end position="510"/>
    </location>
</feature>
<feature type="compositionally biased region" description="Basic residues" evidence="1">
    <location>
        <begin position="631"/>
        <end position="643"/>
    </location>
</feature>
<keyword evidence="3" id="KW-1185">Reference proteome</keyword>
<feature type="compositionally biased region" description="Low complexity" evidence="1">
    <location>
        <begin position="667"/>
        <end position="685"/>
    </location>
</feature>
<protein>
    <submittedName>
        <fullName evidence="2">Uncharacterized protein</fullName>
    </submittedName>
</protein>
<dbReference type="AlphaFoldDB" id="A0AAV5A048"/>
<feature type="compositionally biased region" description="Basic and acidic residues" evidence="1">
    <location>
        <begin position="772"/>
        <end position="781"/>
    </location>
</feature>
<feature type="compositionally biased region" description="Acidic residues" evidence="1">
    <location>
        <begin position="617"/>
        <end position="628"/>
    </location>
</feature>
<name>A0AAV5A048_9AGAM</name>
<dbReference type="EMBL" id="BPWL01000001">
    <property type="protein sequence ID" value="GJJ06380.1"/>
    <property type="molecule type" value="Genomic_DNA"/>
</dbReference>
<reference evidence="2" key="1">
    <citation type="submission" date="2021-10" db="EMBL/GenBank/DDBJ databases">
        <title>De novo Genome Assembly of Clathrus columnatus (Basidiomycota, Fungi) Using Illumina and Nanopore Sequence Data.</title>
        <authorList>
            <person name="Ogiso-Tanaka E."/>
            <person name="Itagaki H."/>
            <person name="Hosoya T."/>
            <person name="Hosaka K."/>
        </authorList>
    </citation>
    <scope>NUCLEOTIDE SEQUENCE</scope>
    <source>
        <strain evidence="2">MO-923</strain>
    </source>
</reference>
<accession>A0AAV5A048</accession>
<proteinExistence type="predicted"/>
<evidence type="ECO:0000256" key="1">
    <source>
        <dbReference type="SAM" id="MobiDB-lite"/>
    </source>
</evidence>
<evidence type="ECO:0000313" key="3">
    <source>
        <dbReference type="Proteomes" id="UP001050691"/>
    </source>
</evidence>